<dbReference type="EMBL" id="PGFZ01000001">
    <property type="protein sequence ID" value="POZ53385.1"/>
    <property type="molecule type" value="Genomic_DNA"/>
</dbReference>
<sequence length="197" mass="21952">MIGTTHNRNAKVLPSFNAGTIAIFRQGYENRADGLTPPRLLLDNRYTVSALLVVGRRNPFGTGENSPQPIVAFLCPSFRLALRRLFIMVGLFGQPKGWPHLFAVFLHPLNPATHAVGSMGGGYPFLEQDSPHEPTRHPRPKSAYPRPSRPKPSTSHPREPSRRQTGLRDTQNLHGLFLAVLRSALHPEECRTQNQQA</sequence>
<organism evidence="2 3">
    <name type="scientific">Methylovulum psychrotolerans</name>
    <dbReference type="NCBI Taxonomy" id="1704499"/>
    <lineage>
        <taxon>Bacteria</taxon>
        <taxon>Pseudomonadati</taxon>
        <taxon>Pseudomonadota</taxon>
        <taxon>Gammaproteobacteria</taxon>
        <taxon>Methylococcales</taxon>
        <taxon>Methylococcaceae</taxon>
        <taxon>Methylovulum</taxon>
    </lineage>
</organism>
<accession>A0A2S5CRE9</accession>
<protein>
    <submittedName>
        <fullName evidence="2">Uncharacterized protein</fullName>
    </submittedName>
</protein>
<evidence type="ECO:0000313" key="3">
    <source>
        <dbReference type="Proteomes" id="UP000237423"/>
    </source>
</evidence>
<gene>
    <name evidence="2" type="ORF">AADEFJLK_00408</name>
</gene>
<evidence type="ECO:0000256" key="1">
    <source>
        <dbReference type="SAM" id="MobiDB-lite"/>
    </source>
</evidence>
<dbReference type="AlphaFoldDB" id="A0A2S5CRE9"/>
<proteinExistence type="predicted"/>
<reference evidence="2 3" key="1">
    <citation type="submission" date="2017-11" db="EMBL/GenBank/DDBJ databases">
        <title>Draft Genome Sequence of Methylobacter psychrotolerans Sph1T, an Obligate Methanotroph from Low-Temperature Environments.</title>
        <authorList>
            <person name="Oshkin I.Y."/>
            <person name="Miroshnikov K."/>
            <person name="Belova S.E."/>
            <person name="Korzhenkov A."/>
            <person name="Toshchakov S.V."/>
            <person name="Dedysh S.N."/>
        </authorList>
    </citation>
    <scope>NUCLEOTIDE SEQUENCE [LARGE SCALE GENOMIC DNA]</scope>
    <source>
        <strain evidence="2 3">Sph1</strain>
    </source>
</reference>
<comment type="caution">
    <text evidence="2">The sequence shown here is derived from an EMBL/GenBank/DDBJ whole genome shotgun (WGS) entry which is preliminary data.</text>
</comment>
<feature type="region of interest" description="Disordered" evidence="1">
    <location>
        <begin position="120"/>
        <end position="172"/>
    </location>
</feature>
<evidence type="ECO:0000313" key="2">
    <source>
        <dbReference type="EMBL" id="POZ53385.1"/>
    </source>
</evidence>
<dbReference type="Proteomes" id="UP000237423">
    <property type="component" value="Unassembled WGS sequence"/>
</dbReference>
<feature type="compositionally biased region" description="Polar residues" evidence="1">
    <location>
        <begin position="163"/>
        <end position="172"/>
    </location>
</feature>
<name>A0A2S5CRE9_9GAMM</name>